<dbReference type="PaxDb" id="882-DVU_1522"/>
<dbReference type="AlphaFoldDB" id="Q72BW2"/>
<proteinExistence type="predicted"/>
<dbReference type="EnsemblBacteria" id="AAS96000">
    <property type="protein sequence ID" value="AAS96000"/>
    <property type="gene ID" value="DVU_1522"/>
</dbReference>
<feature type="compositionally biased region" description="Basic and acidic residues" evidence="1">
    <location>
        <begin position="1"/>
        <end position="11"/>
    </location>
</feature>
<dbReference type="HOGENOM" id="CLU_158503_0_0_7"/>
<gene>
    <name evidence="2" type="ordered locus">DVU_1522</name>
</gene>
<dbReference type="EMBL" id="AE017285">
    <property type="protein sequence ID" value="AAS96000.1"/>
    <property type="molecule type" value="Genomic_DNA"/>
</dbReference>
<dbReference type="PATRIC" id="fig|882.5.peg.1401"/>
<name>Q72BW2_NITV2</name>
<reference evidence="2 3" key="1">
    <citation type="journal article" date="2004" name="Nat. Biotechnol.">
        <title>The genome sequence of the anaerobic, sulfate-reducing bacterium Desulfovibrio vulgaris Hildenborough.</title>
        <authorList>
            <person name="Heidelberg J.F."/>
            <person name="Seshadri R."/>
            <person name="Haveman S.A."/>
            <person name="Hemme C.L."/>
            <person name="Paulsen I.T."/>
            <person name="Kolonay J.F."/>
            <person name="Eisen J.A."/>
            <person name="Ward N."/>
            <person name="Methe B."/>
            <person name="Brinkac L.M."/>
            <person name="Daugherty S.C."/>
            <person name="Deboy R.T."/>
            <person name="Dodson R.J."/>
            <person name="Durkin A.S."/>
            <person name="Madupu R."/>
            <person name="Nelson W.C."/>
            <person name="Sullivan S.A."/>
            <person name="Fouts D."/>
            <person name="Haft D.H."/>
            <person name="Selengut J."/>
            <person name="Peterson J.D."/>
            <person name="Davidsen T.M."/>
            <person name="Zafar N."/>
            <person name="Zhou L."/>
            <person name="Radune D."/>
            <person name="Dimitrov G."/>
            <person name="Hance M."/>
            <person name="Tran K."/>
            <person name="Khouri H."/>
            <person name="Gill J."/>
            <person name="Utterback T.R."/>
            <person name="Feldblyum T.V."/>
            <person name="Wall J.D."/>
            <person name="Voordouw G."/>
            <person name="Fraser C.M."/>
        </authorList>
    </citation>
    <scope>NUCLEOTIDE SEQUENCE [LARGE SCALE GENOMIC DNA]</scope>
    <source>
        <strain evidence="3">ATCC 29579 / DSM 644 / NCIMB 8303 / VKM B-1760 / Hildenborough</strain>
    </source>
</reference>
<dbReference type="Proteomes" id="UP000002194">
    <property type="component" value="Chromosome"/>
</dbReference>
<protein>
    <submittedName>
        <fullName evidence="2">Uncharacterized protein</fullName>
    </submittedName>
</protein>
<evidence type="ECO:0000313" key="3">
    <source>
        <dbReference type="Proteomes" id="UP000002194"/>
    </source>
</evidence>
<dbReference type="OrthoDB" id="5460084at2"/>
<organism evidence="2 3">
    <name type="scientific">Nitratidesulfovibrio vulgaris (strain ATCC 29579 / DSM 644 / CCUG 34227 / NCIMB 8303 / VKM B-1760 / Hildenborough)</name>
    <name type="common">Desulfovibrio vulgaris</name>
    <dbReference type="NCBI Taxonomy" id="882"/>
    <lineage>
        <taxon>Bacteria</taxon>
        <taxon>Pseudomonadati</taxon>
        <taxon>Thermodesulfobacteriota</taxon>
        <taxon>Desulfovibrionia</taxon>
        <taxon>Desulfovibrionales</taxon>
        <taxon>Desulfovibrionaceae</taxon>
        <taxon>Nitratidesulfovibrio</taxon>
    </lineage>
</organism>
<dbReference type="KEGG" id="dvu:DVU_1522"/>
<evidence type="ECO:0000313" key="2">
    <source>
        <dbReference type="EMBL" id="AAS96000.1"/>
    </source>
</evidence>
<keyword evidence="3" id="KW-1185">Reference proteome</keyword>
<evidence type="ECO:0000256" key="1">
    <source>
        <dbReference type="SAM" id="MobiDB-lite"/>
    </source>
</evidence>
<dbReference type="STRING" id="882.DVU_1522"/>
<sequence>MYADPSDHGRSDLGPQARGTHVATGKRVGGRVAMKWFTIAYTREGADRIHAETAEHANESDAWRYAADMADSEPGYEVEVMPHYFTIPSNQGHSYRHEARDARSRTALVGLHHKAIAARERLTLARPTAST</sequence>
<feature type="region of interest" description="Disordered" evidence="1">
    <location>
        <begin position="1"/>
        <end position="25"/>
    </location>
</feature>
<accession>Q72BW2</accession>